<dbReference type="SMART" id="SM00606">
    <property type="entry name" value="CBD_IV"/>
    <property type="match status" value="1"/>
</dbReference>
<dbReference type="InterPro" id="IPR005084">
    <property type="entry name" value="CBM6"/>
</dbReference>
<reference evidence="4" key="1">
    <citation type="journal article" date="2019" name="Int. J. Syst. Evol. Microbiol.">
        <title>The Global Catalogue of Microorganisms (GCM) 10K type strain sequencing project: providing services to taxonomists for standard genome sequencing and annotation.</title>
        <authorList>
            <consortium name="The Broad Institute Genomics Platform"/>
            <consortium name="The Broad Institute Genome Sequencing Center for Infectious Disease"/>
            <person name="Wu L."/>
            <person name="Ma J."/>
        </authorList>
    </citation>
    <scope>NUCLEOTIDE SEQUENCE [LARGE SCALE GENOMIC DNA]</scope>
    <source>
        <strain evidence="4">KCTC 32239</strain>
    </source>
</reference>
<dbReference type="Gene3D" id="2.80.10.50">
    <property type="match status" value="1"/>
</dbReference>
<accession>A0ABQ3B156</accession>
<keyword evidence="4" id="KW-1185">Reference proteome</keyword>
<dbReference type="SUPFAM" id="SSF49785">
    <property type="entry name" value="Galactose-binding domain-like"/>
    <property type="match status" value="1"/>
</dbReference>
<evidence type="ECO:0000313" key="3">
    <source>
        <dbReference type="EMBL" id="GGY73187.1"/>
    </source>
</evidence>
<organism evidence="3 4">
    <name type="scientific">Cellvibrio zantedeschiae</name>
    <dbReference type="NCBI Taxonomy" id="1237077"/>
    <lineage>
        <taxon>Bacteria</taxon>
        <taxon>Pseudomonadati</taxon>
        <taxon>Pseudomonadota</taxon>
        <taxon>Gammaproteobacteria</taxon>
        <taxon>Cellvibrionales</taxon>
        <taxon>Cellvibrionaceae</taxon>
        <taxon>Cellvibrio</taxon>
    </lineage>
</organism>
<sequence length="634" mass="69488">MEGERNERTSGIWYDTNNDDVNGQHIAGIEAGDYVEWDINVPAGNIFKLTSRSATIALSRQQIEIDGIEVAELGLSSTGSFNSWQSFDSTSFRVAAGLHKLRIKFTTPSQVLNWVKLSPGFATPNENVEIGLWRLVNRDTRMTLTRDPVSGNLVESEYSGNIKQQWRVKKLGDERLQISLEGSGECLTPLISKGLATCGDASGFWALDMLRARSEERPAIYQLRSFYGGCVVAHPQTGIAMGECGEHARWYFEPVGYGERSKPVEYEVKSLLLIKEFTNVPGLASARIASDIMAAASTSYERDVALWFKRMTDGRVTWKAETVISPNPITSFTNDGVTYLPAAVNVQDDVQRFVPIGKYDTVTLFFTPGNVSGGWGWGQGSSKESNYTLWATVNGGTTPAAQWISGANEPTEVFIHEPMHGFDSHFDRFGLPLPEGYLHGAEFNKYKSETDGWMPWYRDYWLGTVIATDDTYRGYGPRMFRRETVRAFATARDSVGVNKIIQVTSGMCLSTKNGVVNPAAGTEIVFSLTCNTDASSFQLRENGMLEFMGSSSTGTGFCVHPSGGTAGVGVPLVLWPACVDPGLPIQVTSQGSLQNIKSGLCIHPNGGSSMPAEGTGAFYWSGCDADYLRFKLTR</sequence>
<proteinExistence type="predicted"/>
<evidence type="ECO:0000313" key="4">
    <source>
        <dbReference type="Proteomes" id="UP000619761"/>
    </source>
</evidence>
<dbReference type="CDD" id="cd23417">
    <property type="entry name" value="beta-trefoil_Ricin_MytiLec-like"/>
    <property type="match status" value="1"/>
</dbReference>
<dbReference type="Pfam" id="PF03422">
    <property type="entry name" value="CBM_6"/>
    <property type="match status" value="1"/>
</dbReference>
<name>A0ABQ3B156_9GAMM</name>
<feature type="domain" description="CBM6" evidence="2">
    <location>
        <begin position="1"/>
        <end position="118"/>
    </location>
</feature>
<dbReference type="PROSITE" id="PS51175">
    <property type="entry name" value="CBM6"/>
    <property type="match status" value="1"/>
</dbReference>
<dbReference type="Proteomes" id="UP000619761">
    <property type="component" value="Unassembled WGS sequence"/>
</dbReference>
<dbReference type="Gene3D" id="2.60.120.260">
    <property type="entry name" value="Galactose-binding domain-like"/>
    <property type="match status" value="1"/>
</dbReference>
<evidence type="ECO:0000256" key="1">
    <source>
        <dbReference type="ARBA" id="ARBA00022729"/>
    </source>
</evidence>
<dbReference type="SUPFAM" id="SSF50370">
    <property type="entry name" value="Ricin B-like lectins"/>
    <property type="match status" value="1"/>
</dbReference>
<evidence type="ECO:0000259" key="2">
    <source>
        <dbReference type="PROSITE" id="PS51175"/>
    </source>
</evidence>
<dbReference type="InterPro" id="IPR006584">
    <property type="entry name" value="Cellulose-bd_IV"/>
</dbReference>
<dbReference type="EMBL" id="BMYZ01000001">
    <property type="protein sequence ID" value="GGY73187.1"/>
    <property type="molecule type" value="Genomic_DNA"/>
</dbReference>
<comment type="caution">
    <text evidence="3">The sequence shown here is derived from an EMBL/GenBank/DDBJ whole genome shotgun (WGS) entry which is preliminary data.</text>
</comment>
<dbReference type="InterPro" id="IPR035992">
    <property type="entry name" value="Ricin_B-like_lectins"/>
</dbReference>
<gene>
    <name evidence="3" type="ORF">GCM10011613_17820</name>
</gene>
<protein>
    <recommendedName>
        <fullName evidence="2">CBM6 domain-containing protein</fullName>
    </recommendedName>
</protein>
<keyword evidence="1" id="KW-0732">Signal</keyword>
<dbReference type="CDD" id="cd04080">
    <property type="entry name" value="CBM6_cellulase-like"/>
    <property type="match status" value="1"/>
</dbReference>
<dbReference type="InterPro" id="IPR008979">
    <property type="entry name" value="Galactose-bd-like_sf"/>
</dbReference>